<feature type="compositionally biased region" description="Basic residues" evidence="4">
    <location>
        <begin position="89"/>
        <end position="100"/>
    </location>
</feature>
<dbReference type="Proteomes" id="UP000000598">
    <property type="component" value="Chromosome D"/>
</dbReference>
<feature type="compositionally biased region" description="Acidic residues" evidence="4">
    <location>
        <begin position="151"/>
        <end position="160"/>
    </location>
</feature>
<feature type="region of interest" description="Disordered" evidence="4">
    <location>
        <begin position="133"/>
        <end position="162"/>
    </location>
</feature>
<dbReference type="PaxDb" id="284590-Q6CQF7"/>
<dbReference type="STRING" id="284590.Q6CQF7"/>
<dbReference type="InParanoid" id="Q6CQF7"/>
<protein>
    <submittedName>
        <fullName evidence="6">KLLA0D17446p</fullName>
    </submittedName>
</protein>
<keyword evidence="1" id="KW-0346">Stress response</keyword>
<dbReference type="PROSITE" id="PS01031">
    <property type="entry name" value="SHSP"/>
    <property type="match status" value="1"/>
</dbReference>
<dbReference type="HOGENOM" id="CLU_057192_0_0_1"/>
<evidence type="ECO:0000256" key="2">
    <source>
        <dbReference type="PROSITE-ProRule" id="PRU00285"/>
    </source>
</evidence>
<dbReference type="PANTHER" id="PTHR11527">
    <property type="entry name" value="HEAT-SHOCK PROTEIN 20 FAMILY MEMBER"/>
    <property type="match status" value="1"/>
</dbReference>
<feature type="compositionally biased region" description="Acidic residues" evidence="4">
    <location>
        <begin position="187"/>
        <end position="205"/>
    </location>
</feature>
<evidence type="ECO:0000256" key="3">
    <source>
        <dbReference type="RuleBase" id="RU003616"/>
    </source>
</evidence>
<dbReference type="InterPro" id="IPR002068">
    <property type="entry name" value="A-crystallin/Hsp20_dom"/>
</dbReference>
<feature type="region of interest" description="Disordered" evidence="4">
    <location>
        <begin position="214"/>
        <end position="233"/>
    </location>
</feature>
<dbReference type="KEGG" id="kla:KLLA0_D17446g"/>
<evidence type="ECO:0000313" key="7">
    <source>
        <dbReference type="Proteomes" id="UP000000598"/>
    </source>
</evidence>
<dbReference type="EMBL" id="CR382124">
    <property type="protein sequence ID" value="CAH00928.1"/>
    <property type="molecule type" value="Genomic_DNA"/>
</dbReference>
<dbReference type="OMA" id="KFQANDA"/>
<feature type="region of interest" description="Disordered" evidence="4">
    <location>
        <begin position="174"/>
        <end position="205"/>
    </location>
</feature>
<feature type="region of interest" description="Disordered" evidence="4">
    <location>
        <begin position="85"/>
        <end position="119"/>
    </location>
</feature>
<evidence type="ECO:0000313" key="6">
    <source>
        <dbReference type="EMBL" id="CAH00928.1"/>
    </source>
</evidence>
<evidence type="ECO:0000256" key="1">
    <source>
        <dbReference type="ARBA" id="ARBA00023016"/>
    </source>
</evidence>
<dbReference type="Pfam" id="PF00011">
    <property type="entry name" value="HSP20"/>
    <property type="match status" value="1"/>
</dbReference>
<dbReference type="AlphaFoldDB" id="Q6CQF7"/>
<dbReference type="SUPFAM" id="SSF49764">
    <property type="entry name" value="HSP20-like chaperones"/>
    <property type="match status" value="1"/>
</dbReference>
<dbReference type="InterPro" id="IPR008978">
    <property type="entry name" value="HSP20-like_chaperone"/>
</dbReference>
<feature type="compositionally biased region" description="Basic and acidic residues" evidence="4">
    <location>
        <begin position="137"/>
        <end position="150"/>
    </location>
</feature>
<dbReference type="InterPro" id="IPR031107">
    <property type="entry name" value="Small_HSP"/>
</dbReference>
<feature type="domain" description="SHSP" evidence="5">
    <location>
        <begin position="260"/>
        <end position="379"/>
    </location>
</feature>
<evidence type="ECO:0000256" key="4">
    <source>
        <dbReference type="SAM" id="MobiDB-lite"/>
    </source>
</evidence>
<sequence>MSFYQPSLSLYDVLDALTNKAGARGDYEDNIYGGRQPQRRAANQGYDRYDPFAARRQGYVPGSYYYSVPNASYYQPVYYTNEDAQPQRRPTHYHPHRTVRRTGAPTTASRRAVGPTSGDDVVGALLSALAGGNSDIFRGDADEESQRQATDDEQENDEQEQAAALAAAEEALANQYSEEEKERNDQQIDEETAEQGEDASDEYNEDYNMHNNEEQQKLNKTTSSVDSEKDVNQKDKLAYEPSGFRSPVPAPLQVSNPELRLDLPFSPEVNVYDTPEQYVVVLALPGANSKEFKIDFHPSSHELLIKGAVDNKIGIDKKYVKISELKYGDFERSVKFPVLPRIKDEEIKASYFNGLLQIKVPKIPQDANKPQPKKRIIIEDVPDEELVFETAPRNL</sequence>
<proteinExistence type="inferred from homology"/>
<accession>Q6CQF7</accession>
<name>Q6CQF7_KLULA</name>
<dbReference type="CDD" id="cd06464">
    <property type="entry name" value="ACD_sHsps-like"/>
    <property type="match status" value="1"/>
</dbReference>
<dbReference type="eggNOG" id="KOG0710">
    <property type="taxonomic scope" value="Eukaryota"/>
</dbReference>
<dbReference type="Gene3D" id="2.60.40.790">
    <property type="match status" value="1"/>
</dbReference>
<keyword evidence="7" id="KW-1185">Reference proteome</keyword>
<comment type="similarity">
    <text evidence="2 3">Belongs to the small heat shock protein (HSP20) family.</text>
</comment>
<reference evidence="6 7" key="1">
    <citation type="journal article" date="2004" name="Nature">
        <title>Genome evolution in yeasts.</title>
        <authorList>
            <consortium name="Genolevures"/>
            <person name="Dujon B."/>
            <person name="Sherman D."/>
            <person name="Fischer G."/>
            <person name="Durrens P."/>
            <person name="Casaregola S."/>
            <person name="Lafontaine I."/>
            <person name="de Montigny J."/>
            <person name="Marck C."/>
            <person name="Neuveglise C."/>
            <person name="Talla E."/>
            <person name="Goffard N."/>
            <person name="Frangeul L."/>
            <person name="Aigle M."/>
            <person name="Anthouard V."/>
            <person name="Babour A."/>
            <person name="Barbe V."/>
            <person name="Barnay S."/>
            <person name="Blanchin S."/>
            <person name="Beckerich J.M."/>
            <person name="Beyne E."/>
            <person name="Bleykasten C."/>
            <person name="Boisrame A."/>
            <person name="Boyer J."/>
            <person name="Cattolico L."/>
            <person name="Confanioleri F."/>
            <person name="de Daruvar A."/>
            <person name="Despons L."/>
            <person name="Fabre E."/>
            <person name="Fairhead C."/>
            <person name="Ferry-Dumazet H."/>
            <person name="Groppi A."/>
            <person name="Hantraye F."/>
            <person name="Hennequin C."/>
            <person name="Jauniaux N."/>
            <person name="Joyet P."/>
            <person name="Kachouri R."/>
            <person name="Kerrest A."/>
            <person name="Koszul R."/>
            <person name="Lemaire M."/>
            <person name="Lesur I."/>
            <person name="Ma L."/>
            <person name="Muller H."/>
            <person name="Nicaud J.M."/>
            <person name="Nikolski M."/>
            <person name="Oztas S."/>
            <person name="Ozier-Kalogeropoulos O."/>
            <person name="Pellenz S."/>
            <person name="Potier S."/>
            <person name="Richard G.F."/>
            <person name="Straub M.L."/>
            <person name="Suleau A."/>
            <person name="Swennene D."/>
            <person name="Tekaia F."/>
            <person name="Wesolowski-Louvel M."/>
            <person name="Westhof E."/>
            <person name="Wirth B."/>
            <person name="Zeniou-Meyer M."/>
            <person name="Zivanovic I."/>
            <person name="Bolotin-Fukuhara M."/>
            <person name="Thierry A."/>
            <person name="Bouchier C."/>
            <person name="Caudron B."/>
            <person name="Scarpelli C."/>
            <person name="Gaillardin C."/>
            <person name="Weissenbach J."/>
            <person name="Wincker P."/>
            <person name="Souciet J.L."/>
        </authorList>
    </citation>
    <scope>NUCLEOTIDE SEQUENCE [LARGE SCALE GENOMIC DNA]</scope>
    <source>
        <strain evidence="7">ATCC 8585 / CBS 2359 / DSM 70799 / NBRC 1267 / NRRL Y-1140 / WM37</strain>
    </source>
</reference>
<evidence type="ECO:0000259" key="5">
    <source>
        <dbReference type="PROSITE" id="PS01031"/>
    </source>
</evidence>
<organism evidence="6 7">
    <name type="scientific">Kluyveromyces lactis (strain ATCC 8585 / CBS 2359 / DSM 70799 / NBRC 1267 / NRRL Y-1140 / WM37)</name>
    <name type="common">Yeast</name>
    <name type="synonym">Candida sphaerica</name>
    <dbReference type="NCBI Taxonomy" id="284590"/>
    <lineage>
        <taxon>Eukaryota</taxon>
        <taxon>Fungi</taxon>
        <taxon>Dikarya</taxon>
        <taxon>Ascomycota</taxon>
        <taxon>Saccharomycotina</taxon>
        <taxon>Saccharomycetes</taxon>
        <taxon>Saccharomycetales</taxon>
        <taxon>Saccharomycetaceae</taxon>
        <taxon>Kluyveromyces</taxon>
    </lineage>
</organism>
<gene>
    <name evidence="6" type="ORF">KLLA0_D17446g</name>
</gene>
<dbReference type="FunCoup" id="Q6CQF7">
    <property type="interactions" value="790"/>
</dbReference>